<dbReference type="Proteomes" id="UP000066480">
    <property type="component" value="Chromosome"/>
</dbReference>
<evidence type="ECO:0000313" key="2">
    <source>
        <dbReference type="EMBL" id="AKU16593.1"/>
    </source>
</evidence>
<name>A0A0K1JJ19_9MICO</name>
<organism evidence="2 3">
    <name type="scientific">Luteipulveratus mongoliensis</name>
    <dbReference type="NCBI Taxonomy" id="571913"/>
    <lineage>
        <taxon>Bacteria</taxon>
        <taxon>Bacillati</taxon>
        <taxon>Actinomycetota</taxon>
        <taxon>Actinomycetes</taxon>
        <taxon>Micrococcales</taxon>
        <taxon>Dermacoccaceae</taxon>
        <taxon>Luteipulveratus</taxon>
    </lineage>
</organism>
<sequence>MGVQEWLGWAGLAIGVLGIAFTVWQMRRKDHGRLAVTTKVSAIVDKAAASSGEVEVEVIVNKAPVANPWLVEIRLRNSGRNRDLSPEHFARSGEISWSLEGCNPIAIVGYDLPPGVTLPTQPELGKKAIWIAEPAAVATLNRQARSVRLSPLLLKTGESISIRLVTSGKPERIETVDRIADFRCRQDLPENSPRAILRYAFVHDKYLQRMTVGMAISAIALAFGVLLTL</sequence>
<feature type="transmembrane region" description="Helical" evidence="1">
    <location>
        <begin position="6"/>
        <end position="24"/>
    </location>
</feature>
<keyword evidence="1" id="KW-0812">Transmembrane</keyword>
<dbReference type="RefSeq" id="WP_052592066.1">
    <property type="nucleotide sequence ID" value="NZ_CP011112.1"/>
</dbReference>
<keyword evidence="1" id="KW-1133">Transmembrane helix</keyword>
<accession>A0A0K1JJ19</accession>
<protein>
    <submittedName>
        <fullName evidence="2">Uncharacterized protein</fullName>
    </submittedName>
</protein>
<gene>
    <name evidence="2" type="ORF">VV02_13195</name>
</gene>
<dbReference type="KEGG" id="lmoi:VV02_13195"/>
<evidence type="ECO:0000313" key="3">
    <source>
        <dbReference type="Proteomes" id="UP000066480"/>
    </source>
</evidence>
<proteinExistence type="predicted"/>
<evidence type="ECO:0000256" key="1">
    <source>
        <dbReference type="SAM" id="Phobius"/>
    </source>
</evidence>
<feature type="transmembrane region" description="Helical" evidence="1">
    <location>
        <begin position="206"/>
        <end position="227"/>
    </location>
</feature>
<keyword evidence="1" id="KW-0472">Membrane</keyword>
<dbReference type="EMBL" id="CP011112">
    <property type="protein sequence ID" value="AKU16593.1"/>
    <property type="molecule type" value="Genomic_DNA"/>
</dbReference>
<keyword evidence="3" id="KW-1185">Reference proteome</keyword>
<dbReference type="AlphaFoldDB" id="A0A0K1JJ19"/>
<reference evidence="2 3" key="1">
    <citation type="submission" date="2015-03" db="EMBL/GenBank/DDBJ databases">
        <title>Luteipulveratus halotolerans sp. nov., a novel actinobacterium (Dermacoccaceae) from Sarawak, Malaysia.</title>
        <authorList>
            <person name="Juboi H."/>
            <person name="Basik A."/>
            <person name="Shamsul S.S."/>
            <person name="Arnold P."/>
            <person name="Schmitt E.K."/>
            <person name="Sanglier J.-J."/>
            <person name="Yeo T."/>
        </authorList>
    </citation>
    <scope>NUCLEOTIDE SEQUENCE [LARGE SCALE GENOMIC DNA]</scope>
    <source>
        <strain evidence="2 3">MN07-A0370</strain>
    </source>
</reference>